<name>A0A0P1KPP8_9SACH</name>
<dbReference type="InterPro" id="IPR035283">
    <property type="entry name" value="Fmp23"/>
</dbReference>
<proteinExistence type="predicted"/>
<dbReference type="OrthoDB" id="4029988at2759"/>
<dbReference type="AlphaFoldDB" id="A0A0P1KPP8"/>
<organism evidence="1 2">
    <name type="scientific">Lachancea quebecensis</name>
    <dbReference type="NCBI Taxonomy" id="1654605"/>
    <lineage>
        <taxon>Eukaryota</taxon>
        <taxon>Fungi</taxon>
        <taxon>Dikarya</taxon>
        <taxon>Ascomycota</taxon>
        <taxon>Saccharomycotina</taxon>
        <taxon>Saccharomycetes</taxon>
        <taxon>Saccharomycetales</taxon>
        <taxon>Saccharomycetaceae</taxon>
        <taxon>Lachancea</taxon>
    </lineage>
</organism>
<accession>A0A0P1KPP8</accession>
<keyword evidence="2" id="KW-1185">Reference proteome</keyword>
<gene>
    <name evidence="1" type="ORF">LAQU0_S03e06128g</name>
</gene>
<protein>
    <submittedName>
        <fullName evidence="1">LAQU0S03e06128g1_1</fullName>
    </submittedName>
</protein>
<sequence>MFNRRLSSRFLCTTARLGSQAVSNRVIVPPASHFQQRTTASAKPAKREYRQLPENCDYIENFYNELEQFSSDFLTSHLNKSYSDFDDCPEDLVFEIDKYIETRIIPRHSVSSTAQQKRQGTRPPIVCETVSDKLVIERFLDFSNGVKLTLRMNGGYTFIFDVMLQGKAAFDQFEAVRKC</sequence>
<evidence type="ECO:0000313" key="1">
    <source>
        <dbReference type="EMBL" id="CUS21592.1"/>
    </source>
</evidence>
<dbReference type="Proteomes" id="UP000236544">
    <property type="component" value="Unassembled WGS sequence"/>
</dbReference>
<reference evidence="2" key="1">
    <citation type="submission" date="2015-10" db="EMBL/GenBank/DDBJ databases">
        <authorList>
            <person name="Devillers H."/>
        </authorList>
    </citation>
    <scope>NUCLEOTIDE SEQUENCE [LARGE SCALE GENOMIC DNA]</scope>
</reference>
<evidence type="ECO:0000313" key="2">
    <source>
        <dbReference type="Proteomes" id="UP000236544"/>
    </source>
</evidence>
<dbReference type="EMBL" id="LN890565">
    <property type="protein sequence ID" value="CUS21592.1"/>
    <property type="molecule type" value="Genomic_DNA"/>
</dbReference>
<dbReference type="Pfam" id="PF17315">
    <property type="entry name" value="FMP23"/>
    <property type="match status" value="1"/>
</dbReference>